<dbReference type="Proteomes" id="UP000231409">
    <property type="component" value="Unassembled WGS sequence"/>
</dbReference>
<evidence type="ECO:0000313" key="2">
    <source>
        <dbReference type="EMBL" id="PHQ15820.1"/>
    </source>
</evidence>
<gene>
    <name evidence="2" type="ORF">CLH61_06650</name>
</gene>
<comment type="caution">
    <text evidence="2">The sequence shown here is derived from an EMBL/GenBank/DDBJ whole genome shotgun (WGS) entry which is preliminary data.</text>
</comment>
<dbReference type="EMBL" id="NTFH01000005">
    <property type="protein sequence ID" value="PHQ15820.1"/>
    <property type="molecule type" value="Genomic_DNA"/>
</dbReference>
<keyword evidence="1" id="KW-0812">Transmembrane</keyword>
<reference evidence="2 3" key="1">
    <citation type="submission" date="2017-09" db="EMBL/GenBank/DDBJ databases">
        <title>The draft genome sequences of Marinobacter sp. PWS21.</title>
        <authorList>
            <person name="Cao J."/>
        </authorList>
    </citation>
    <scope>NUCLEOTIDE SEQUENCE [LARGE SCALE GENOMIC DNA]</scope>
    <source>
        <strain evidence="2 3">PWS21</strain>
    </source>
</reference>
<keyword evidence="1" id="KW-0472">Membrane</keyword>
<feature type="transmembrane region" description="Helical" evidence="1">
    <location>
        <begin position="131"/>
        <end position="153"/>
    </location>
</feature>
<accession>A0A2G1UN34</accession>
<feature type="transmembrane region" description="Helical" evidence="1">
    <location>
        <begin position="93"/>
        <end position="111"/>
    </location>
</feature>
<feature type="transmembrane region" description="Helical" evidence="1">
    <location>
        <begin position="50"/>
        <end position="72"/>
    </location>
</feature>
<proteinExistence type="predicted"/>
<dbReference type="AlphaFoldDB" id="A0A2G1UN34"/>
<keyword evidence="3" id="KW-1185">Reference proteome</keyword>
<name>A0A2G1UN34_9GAMM</name>
<feature type="transmembrane region" description="Helical" evidence="1">
    <location>
        <begin position="12"/>
        <end position="30"/>
    </location>
</feature>
<dbReference type="RefSeq" id="WP_099613924.1">
    <property type="nucleotide sequence ID" value="NZ_KZ319369.1"/>
</dbReference>
<evidence type="ECO:0000256" key="1">
    <source>
        <dbReference type="SAM" id="Phobius"/>
    </source>
</evidence>
<protein>
    <submittedName>
        <fullName evidence="2">Uncharacterized protein</fullName>
    </submittedName>
</protein>
<evidence type="ECO:0000313" key="3">
    <source>
        <dbReference type="Proteomes" id="UP000231409"/>
    </source>
</evidence>
<organism evidence="2 3">
    <name type="scientific">Marinobacter profundi</name>
    <dbReference type="NCBI Taxonomy" id="2666256"/>
    <lineage>
        <taxon>Bacteria</taxon>
        <taxon>Pseudomonadati</taxon>
        <taxon>Pseudomonadota</taxon>
        <taxon>Gammaproteobacteria</taxon>
        <taxon>Pseudomonadales</taxon>
        <taxon>Marinobacteraceae</taxon>
        <taxon>Marinobacter</taxon>
    </lineage>
</organism>
<keyword evidence="1" id="KW-1133">Transmembrane helix</keyword>
<sequence>MVFLKVRYRRRAAVALAVMIWGVSFFLHFFWEMVQVPFFTDMTETRHWDVVWLCTRATIGDANVAVGAYAVAAWISRDWFWAVGGWRRTSLSVYLAVGLIVTILFECWATGEGDRWNYSELMPILSWTGTGVLPLAQWALLPLVTILIVKWMFVGWSMLRAK</sequence>